<name>A0A238KCG7_9RHOB</name>
<sequence>MAIEWVLPVAKEAYKHREKAFTGFDTLMSKVFGTKHRIAFVGPGGIGKSVLLDHLNGKASKPNYKAPAMSKKEEFGGAKSNGNRLGVIVAPGQGGPKLDSYENIFGEKTAVDGIVFVAASGLVSLRDERAMRLMIEKGINTTEKWRDLNRQTELEELSQICTLLRTLKMKARKPKWLLVAATKIDLDYHNIELVKDYYSPSGSGPFPTRLNELLAQLGSDNFEWDSVPVCSQLDDFEWGGQRISPNLNEAQRDHYLAQMLQKMGELCR</sequence>
<evidence type="ECO:0000313" key="2">
    <source>
        <dbReference type="Proteomes" id="UP000203464"/>
    </source>
</evidence>
<dbReference type="RefSeq" id="WP_093996688.1">
    <property type="nucleotide sequence ID" value="NZ_FXYD01000003.1"/>
</dbReference>
<evidence type="ECO:0008006" key="3">
    <source>
        <dbReference type="Google" id="ProtNLM"/>
    </source>
</evidence>
<organism evidence="1 2">
    <name type="scientific">Octadecabacter ascidiaceicola</name>
    <dbReference type="NCBI Taxonomy" id="1655543"/>
    <lineage>
        <taxon>Bacteria</taxon>
        <taxon>Pseudomonadati</taxon>
        <taxon>Pseudomonadota</taxon>
        <taxon>Alphaproteobacteria</taxon>
        <taxon>Rhodobacterales</taxon>
        <taxon>Roseobacteraceae</taxon>
        <taxon>Octadecabacter</taxon>
    </lineage>
</organism>
<keyword evidence="2" id="KW-1185">Reference proteome</keyword>
<dbReference type="AlphaFoldDB" id="A0A238KCG7"/>
<protein>
    <recommendedName>
        <fullName evidence="3">G domain-containing protein</fullName>
    </recommendedName>
</protein>
<evidence type="ECO:0000313" key="1">
    <source>
        <dbReference type="EMBL" id="SMX40217.1"/>
    </source>
</evidence>
<proteinExistence type="predicted"/>
<gene>
    <name evidence="1" type="ORF">OCA8868_02320</name>
</gene>
<dbReference type="SUPFAM" id="SSF52540">
    <property type="entry name" value="P-loop containing nucleoside triphosphate hydrolases"/>
    <property type="match status" value="1"/>
</dbReference>
<dbReference type="Gene3D" id="3.40.50.300">
    <property type="entry name" value="P-loop containing nucleotide triphosphate hydrolases"/>
    <property type="match status" value="1"/>
</dbReference>
<reference evidence="2" key="1">
    <citation type="submission" date="2017-05" db="EMBL/GenBank/DDBJ databases">
        <authorList>
            <person name="Rodrigo-Torres L."/>
            <person name="Arahal R. D."/>
            <person name="Lucena T."/>
        </authorList>
    </citation>
    <scope>NUCLEOTIDE SEQUENCE [LARGE SCALE GENOMIC DNA]</scope>
    <source>
        <strain evidence="2">CECT 8868</strain>
    </source>
</reference>
<accession>A0A238KCG7</accession>
<dbReference type="InterPro" id="IPR027417">
    <property type="entry name" value="P-loop_NTPase"/>
</dbReference>
<dbReference type="EMBL" id="FXYD01000003">
    <property type="protein sequence ID" value="SMX40217.1"/>
    <property type="molecule type" value="Genomic_DNA"/>
</dbReference>
<dbReference type="Proteomes" id="UP000203464">
    <property type="component" value="Unassembled WGS sequence"/>
</dbReference>
<dbReference type="OrthoDB" id="4865500at2"/>